<dbReference type="InterPro" id="IPR017956">
    <property type="entry name" value="AT_hook_DNA-bd_motif"/>
</dbReference>
<dbReference type="GO" id="GO:0003677">
    <property type="term" value="F:DNA binding"/>
    <property type="evidence" value="ECO:0007669"/>
    <property type="project" value="InterPro"/>
</dbReference>
<sequence>MQTFGETLASAEYNRKLCKSSDIPYQSCETIFSLLVRETKFYFCQMVITEEYLKGLADIPYDTRAGIPYQEYGVLGLDYRRLQTSIGLNAMSDTIAPQIQTNNSQPLVADAPSPPTLPVDTNQNSEIKDNGTEEVDQSSPQKKIKLSNDVNDEPKPVVTTPPSAGRGRPAKGSSKRLNILEKTAKEGEALLHNLGHKGDENPDGNRRTTRSQTRGTPPAAQTPPTPKKAATPKSPSKDNSSSGTPKRRGRPPKNSISSNNSVEDKSEVEAIDNSKAESAEETNEVEKTSAVNNTNDTNNTNDSSEPKPSEAIREEAVDKANEQTNDLSVNDAKKANSISEDTSKPVPVLETTQPPPQKSE</sequence>
<evidence type="ECO:0000313" key="2">
    <source>
        <dbReference type="EMBL" id="CAD7640310.1"/>
    </source>
</evidence>
<feature type="region of interest" description="Disordered" evidence="1">
    <location>
        <begin position="192"/>
        <end position="360"/>
    </location>
</feature>
<dbReference type="AlphaFoldDB" id="A0A7R9QD39"/>
<evidence type="ECO:0000313" key="3">
    <source>
        <dbReference type="Proteomes" id="UP000728032"/>
    </source>
</evidence>
<evidence type="ECO:0000256" key="1">
    <source>
        <dbReference type="SAM" id="MobiDB-lite"/>
    </source>
</evidence>
<protein>
    <submittedName>
        <fullName evidence="2">Uncharacterized protein</fullName>
    </submittedName>
</protein>
<accession>A0A7R9QD39</accession>
<organism evidence="2">
    <name type="scientific">Oppiella nova</name>
    <dbReference type="NCBI Taxonomy" id="334625"/>
    <lineage>
        <taxon>Eukaryota</taxon>
        <taxon>Metazoa</taxon>
        <taxon>Ecdysozoa</taxon>
        <taxon>Arthropoda</taxon>
        <taxon>Chelicerata</taxon>
        <taxon>Arachnida</taxon>
        <taxon>Acari</taxon>
        <taxon>Acariformes</taxon>
        <taxon>Sarcoptiformes</taxon>
        <taxon>Oribatida</taxon>
        <taxon>Brachypylina</taxon>
        <taxon>Oppioidea</taxon>
        <taxon>Oppiidae</taxon>
        <taxon>Oppiella</taxon>
    </lineage>
</organism>
<dbReference type="Proteomes" id="UP000728032">
    <property type="component" value="Unassembled WGS sequence"/>
</dbReference>
<feature type="compositionally biased region" description="Basic and acidic residues" evidence="1">
    <location>
        <begin position="196"/>
        <end position="206"/>
    </location>
</feature>
<dbReference type="EMBL" id="OC915408">
    <property type="protein sequence ID" value="CAD7640310.1"/>
    <property type="molecule type" value="Genomic_DNA"/>
</dbReference>
<dbReference type="PRINTS" id="PR00929">
    <property type="entry name" value="ATHOOK"/>
</dbReference>
<proteinExistence type="predicted"/>
<keyword evidence="3" id="KW-1185">Reference proteome</keyword>
<name>A0A7R9QD39_9ACAR</name>
<feature type="compositionally biased region" description="Low complexity" evidence="1">
    <location>
        <begin position="292"/>
        <end position="302"/>
    </location>
</feature>
<feature type="region of interest" description="Disordered" evidence="1">
    <location>
        <begin position="104"/>
        <end position="176"/>
    </location>
</feature>
<reference evidence="2" key="1">
    <citation type="submission" date="2020-11" db="EMBL/GenBank/DDBJ databases">
        <authorList>
            <person name="Tran Van P."/>
        </authorList>
    </citation>
    <scope>NUCLEOTIDE SEQUENCE</scope>
</reference>
<feature type="compositionally biased region" description="Basic and acidic residues" evidence="1">
    <location>
        <begin position="262"/>
        <end position="278"/>
    </location>
</feature>
<gene>
    <name evidence="2" type="ORF">ONB1V03_LOCUS2490</name>
</gene>
<dbReference type="OrthoDB" id="6538199at2759"/>
<dbReference type="EMBL" id="CAJPVJ010000583">
    <property type="protein sequence ID" value="CAG2162903.1"/>
    <property type="molecule type" value="Genomic_DNA"/>
</dbReference>
<feature type="compositionally biased region" description="Basic and acidic residues" evidence="1">
    <location>
        <begin position="304"/>
        <end position="321"/>
    </location>
</feature>